<keyword evidence="2" id="KW-1185">Reference proteome</keyword>
<dbReference type="EMBL" id="FUWZ01000003">
    <property type="protein sequence ID" value="SKA29988.1"/>
    <property type="molecule type" value="Genomic_DNA"/>
</dbReference>
<dbReference type="AlphaFoldDB" id="A0A1T4SQ28"/>
<dbReference type="Proteomes" id="UP000190367">
    <property type="component" value="Unassembled WGS sequence"/>
</dbReference>
<protein>
    <submittedName>
        <fullName evidence="1">Uncharacterized protein</fullName>
    </submittedName>
</protein>
<dbReference type="OrthoDB" id="678852at2"/>
<accession>A0A1T4SQ28</accession>
<proteinExistence type="predicted"/>
<evidence type="ECO:0000313" key="2">
    <source>
        <dbReference type="Proteomes" id="UP000190367"/>
    </source>
</evidence>
<organism evidence="1 2">
    <name type="scientific">Chitinophaga eiseniae</name>
    <dbReference type="NCBI Taxonomy" id="634771"/>
    <lineage>
        <taxon>Bacteria</taxon>
        <taxon>Pseudomonadati</taxon>
        <taxon>Bacteroidota</taxon>
        <taxon>Chitinophagia</taxon>
        <taxon>Chitinophagales</taxon>
        <taxon>Chitinophagaceae</taxon>
        <taxon>Chitinophaga</taxon>
    </lineage>
</organism>
<name>A0A1T4SQ28_9BACT</name>
<dbReference type="RefSeq" id="WP_078670570.1">
    <property type="nucleotide sequence ID" value="NZ_FUWZ01000003.1"/>
</dbReference>
<sequence length="131" mass="14901">MDYKKEFDFLIKSIREASLKRGKRIKNKEIADRLEYNEDYFNTLTGKSGKVTQDHIDKVKAAFSDEIAEAGRPAPGDPLNTYSALLLAMAEDYAIRMAKLTGETAEQIKAEIVDRGRQKLEGFDSWLPQKK</sequence>
<dbReference type="STRING" id="634771.SAMN04488128_103200"/>
<gene>
    <name evidence="1" type="ORF">SAMN04488128_103200</name>
</gene>
<evidence type="ECO:0000313" key="1">
    <source>
        <dbReference type="EMBL" id="SKA29988.1"/>
    </source>
</evidence>
<reference evidence="2" key="1">
    <citation type="submission" date="2017-02" db="EMBL/GenBank/DDBJ databases">
        <authorList>
            <person name="Varghese N."/>
            <person name="Submissions S."/>
        </authorList>
    </citation>
    <scope>NUCLEOTIDE SEQUENCE [LARGE SCALE GENOMIC DNA]</scope>
    <source>
        <strain evidence="2">DSM 22224</strain>
    </source>
</reference>